<evidence type="ECO:0000256" key="3">
    <source>
        <dbReference type="ARBA" id="ARBA00023002"/>
    </source>
</evidence>
<evidence type="ECO:0000256" key="1">
    <source>
        <dbReference type="ARBA" id="ARBA00022630"/>
    </source>
</evidence>
<keyword evidence="2" id="KW-0274">FAD</keyword>
<dbReference type="PROSITE" id="PS51387">
    <property type="entry name" value="FAD_PCMH"/>
    <property type="match status" value="1"/>
</dbReference>
<dbReference type="InterPro" id="IPR036318">
    <property type="entry name" value="FAD-bd_PCMH-like_sf"/>
</dbReference>
<dbReference type="EMBL" id="JBJHQH010000012">
    <property type="protein sequence ID" value="MFK9093093.1"/>
    <property type="molecule type" value="Genomic_DNA"/>
</dbReference>
<protein>
    <submittedName>
        <fullName evidence="5">FAD-binding oxidoreductase</fullName>
    </submittedName>
</protein>
<sequence>MTLSYINELQSFLKEEQIITDPVLTQKLSRDCYWYSPILDEELKDMKADAVVIPENLAEIEQIFAIAFEHKQPVLFKGSATGNYGQIVPLQGGILIDTKLLNKIIEIKPGEVRVEPGVKIGMLEKTLRENGQELCIFPSTYLKATAGGFVSGGSGGIGSITWGNLWDGNVIELTILTMEEKPNKLIISGDELLNYIHSYGTTGFIAEIVFRTSEKTEWIQQIISFENLDDSLRFSEKLAYTSSIQKRSVSTCEWPIPTYFKPLSKFIQEGKHVVIIEINEEASDELQRLAEEWHGEVTYTILAENYHKGLTLSDYTWNHTTLWALNANEQMTYLQASFDLNRYIEQVALIQDQFKDEFYQHFDWMRMDGKVVPQSIPLVRFSTKERLDEMVRFCESIGIKIFNPHTYLLEAGGWEAHISSVLRTKGKNDPRALLNPGKIRVTLSEIVN</sequence>
<evidence type="ECO:0000313" key="6">
    <source>
        <dbReference type="Proteomes" id="UP001623041"/>
    </source>
</evidence>
<dbReference type="InterPro" id="IPR016166">
    <property type="entry name" value="FAD-bd_PCMH"/>
</dbReference>
<gene>
    <name evidence="5" type="ORF">ACJEBI_16610</name>
</gene>
<dbReference type="Gene3D" id="3.30.465.10">
    <property type="match status" value="1"/>
</dbReference>
<name>A0ABW8RHU3_9BACI</name>
<dbReference type="Proteomes" id="UP001623041">
    <property type="component" value="Unassembled WGS sequence"/>
</dbReference>
<comment type="caution">
    <text evidence="5">The sequence shown here is derived from an EMBL/GenBank/DDBJ whole genome shotgun (WGS) entry which is preliminary data.</text>
</comment>
<dbReference type="InterPro" id="IPR006094">
    <property type="entry name" value="Oxid_FAD_bind_N"/>
</dbReference>
<dbReference type="SUPFAM" id="SSF56176">
    <property type="entry name" value="FAD-binding/transporter-associated domain-like"/>
    <property type="match status" value="1"/>
</dbReference>
<dbReference type="InterPro" id="IPR016164">
    <property type="entry name" value="FAD-linked_Oxase-like_C"/>
</dbReference>
<keyword evidence="3" id="KW-0560">Oxidoreductase</keyword>
<feature type="domain" description="FAD-binding PCMH-type" evidence="4">
    <location>
        <begin position="44"/>
        <end position="215"/>
    </location>
</feature>
<reference evidence="5 6" key="1">
    <citation type="submission" date="2024-11" db="EMBL/GenBank/DDBJ databases">
        <authorList>
            <person name="Lucas J.A."/>
        </authorList>
    </citation>
    <scope>NUCLEOTIDE SEQUENCE [LARGE SCALE GENOMIC DNA]</scope>
    <source>
        <strain evidence="5 6">Z 5.4</strain>
    </source>
</reference>
<dbReference type="SUPFAM" id="SSF55103">
    <property type="entry name" value="FAD-linked oxidases, C-terminal domain"/>
    <property type="match status" value="1"/>
</dbReference>
<proteinExistence type="predicted"/>
<evidence type="ECO:0000259" key="4">
    <source>
        <dbReference type="PROSITE" id="PS51387"/>
    </source>
</evidence>
<dbReference type="Pfam" id="PF01565">
    <property type="entry name" value="FAD_binding_4"/>
    <property type="match status" value="1"/>
</dbReference>
<dbReference type="RefSeq" id="WP_406581642.1">
    <property type="nucleotide sequence ID" value="NZ_JBJHQH010000012.1"/>
</dbReference>
<dbReference type="InterPro" id="IPR016169">
    <property type="entry name" value="FAD-bd_PCMH_sub2"/>
</dbReference>
<keyword evidence="1" id="KW-0285">Flavoprotein</keyword>
<evidence type="ECO:0000256" key="2">
    <source>
        <dbReference type="ARBA" id="ARBA00022827"/>
    </source>
</evidence>
<organism evidence="5 6">
    <name type="scientific">Bacillus salipaludis</name>
    <dbReference type="NCBI Taxonomy" id="2547811"/>
    <lineage>
        <taxon>Bacteria</taxon>
        <taxon>Bacillati</taxon>
        <taxon>Bacillota</taxon>
        <taxon>Bacilli</taxon>
        <taxon>Bacillales</taxon>
        <taxon>Bacillaceae</taxon>
        <taxon>Bacillus</taxon>
    </lineage>
</organism>
<dbReference type="PANTHER" id="PTHR11748">
    <property type="entry name" value="D-LACTATE DEHYDROGENASE"/>
    <property type="match status" value="1"/>
</dbReference>
<dbReference type="PANTHER" id="PTHR11748:SF119">
    <property type="entry name" value="D-2-HYDROXYGLUTARATE DEHYDROGENASE"/>
    <property type="match status" value="1"/>
</dbReference>
<accession>A0ABW8RHU3</accession>
<keyword evidence="6" id="KW-1185">Reference proteome</keyword>
<evidence type="ECO:0000313" key="5">
    <source>
        <dbReference type="EMBL" id="MFK9093093.1"/>
    </source>
</evidence>